<accession>A0A915A6W1</accession>
<dbReference type="WBParaSite" id="PgR002_g123_t03">
    <property type="protein sequence ID" value="PgR002_g123_t03"/>
    <property type="gene ID" value="PgR002_g123"/>
</dbReference>
<keyword evidence="3" id="KW-1185">Reference proteome</keyword>
<keyword evidence="2" id="KW-0472">Membrane</keyword>
<protein>
    <submittedName>
        <fullName evidence="4 5">Uncharacterized protein</fullName>
    </submittedName>
</protein>
<proteinExistence type="predicted"/>
<feature type="transmembrane region" description="Helical" evidence="2">
    <location>
        <begin position="133"/>
        <end position="156"/>
    </location>
</feature>
<dbReference type="AlphaFoldDB" id="A0A915A6W1"/>
<dbReference type="Proteomes" id="UP000887569">
    <property type="component" value="Unplaced"/>
</dbReference>
<evidence type="ECO:0000256" key="2">
    <source>
        <dbReference type="SAM" id="Phobius"/>
    </source>
</evidence>
<reference evidence="4 5" key="1">
    <citation type="submission" date="2022-11" db="UniProtKB">
        <authorList>
            <consortium name="WormBaseParasite"/>
        </authorList>
    </citation>
    <scope>IDENTIFICATION</scope>
</reference>
<sequence length="162" mass="17459">MVNAMRAHLVSAVTPNYQAGAAQSSTLESSADSPIQQDVVAANCVATTTLSGSRRSPSRCSPAPPYKSKRPARPGISNIQKSRRSSKESGEPIITLKKFQRGLLLKTNEPESTSELPASMTLNETADSRSKRIFLIAATICAVIVVVILLIVFFIGSTKHWF</sequence>
<feature type="region of interest" description="Disordered" evidence="1">
    <location>
        <begin position="50"/>
        <end position="91"/>
    </location>
</feature>
<keyword evidence="2" id="KW-0812">Transmembrane</keyword>
<evidence type="ECO:0000313" key="4">
    <source>
        <dbReference type="WBParaSite" id="PgR002_g123_t01"/>
    </source>
</evidence>
<dbReference type="WBParaSite" id="PgR002_g123_t02">
    <property type="protein sequence ID" value="PgR002_g123_t02"/>
    <property type="gene ID" value="PgR002_g123"/>
</dbReference>
<keyword evidence="2" id="KW-1133">Transmembrane helix</keyword>
<evidence type="ECO:0000313" key="5">
    <source>
        <dbReference type="WBParaSite" id="PgR002_g123_t02"/>
    </source>
</evidence>
<evidence type="ECO:0000313" key="3">
    <source>
        <dbReference type="Proteomes" id="UP000887569"/>
    </source>
</evidence>
<evidence type="ECO:0000256" key="1">
    <source>
        <dbReference type="SAM" id="MobiDB-lite"/>
    </source>
</evidence>
<organism evidence="3 5">
    <name type="scientific">Parascaris univalens</name>
    <name type="common">Nematode worm</name>
    <dbReference type="NCBI Taxonomy" id="6257"/>
    <lineage>
        <taxon>Eukaryota</taxon>
        <taxon>Metazoa</taxon>
        <taxon>Ecdysozoa</taxon>
        <taxon>Nematoda</taxon>
        <taxon>Chromadorea</taxon>
        <taxon>Rhabditida</taxon>
        <taxon>Spirurina</taxon>
        <taxon>Ascaridomorpha</taxon>
        <taxon>Ascaridoidea</taxon>
        <taxon>Ascarididae</taxon>
        <taxon>Parascaris</taxon>
    </lineage>
</organism>
<dbReference type="WBParaSite" id="PgR002_g123_t01">
    <property type="protein sequence ID" value="PgR002_g123_t01"/>
    <property type="gene ID" value="PgR002_g123"/>
</dbReference>
<name>A0A915A6W1_PARUN</name>